<evidence type="ECO:0000313" key="3">
    <source>
        <dbReference type="EMBL" id="NIJ23930.1"/>
    </source>
</evidence>
<dbReference type="InterPro" id="IPR021150">
    <property type="entry name" value="Ubiq_cyt_c_chap"/>
</dbReference>
<protein>
    <submittedName>
        <fullName evidence="3">Cytochrome b pre-mRNA-processing protein 3</fullName>
    </submittedName>
</protein>
<feature type="domain" description="Ubiquinol-cytochrome c chaperone" evidence="2">
    <location>
        <begin position="37"/>
        <end position="167"/>
    </location>
</feature>
<dbReference type="EMBL" id="JAASQP010000001">
    <property type="protein sequence ID" value="NIJ23930.1"/>
    <property type="molecule type" value="Genomic_DNA"/>
</dbReference>
<sequence>MALFDRWFGAREASPAAALYAAVVERARQPHWYLSGDVPDSIDGRFDMVAAVLAMVLLRMEQDPAAAEASAALAERFVEDMDGQLRQIGIGDITVGKHIGKMMGMLGGRLGAYRDALAAGKLDDALVRNLYRGNRPEPRALAHSEERLLALRGDLDALPLDALLAGQLP</sequence>
<comment type="caution">
    <text evidence="3">The sequence shown here is derived from an EMBL/GenBank/DDBJ whole genome shotgun (WGS) entry which is preliminary data.</text>
</comment>
<reference evidence="3 4" key="1">
    <citation type="submission" date="2020-03" db="EMBL/GenBank/DDBJ databases">
        <title>Genomic Encyclopedia of Type Strains, Phase IV (KMG-IV): sequencing the most valuable type-strain genomes for metagenomic binning, comparative biology and taxonomic classification.</title>
        <authorList>
            <person name="Goeker M."/>
        </authorList>
    </citation>
    <scope>NUCLEOTIDE SEQUENCE [LARGE SCALE GENOMIC DNA]</scope>
    <source>
        <strain evidence="3 4">DSM 22753</strain>
    </source>
</reference>
<dbReference type="Pfam" id="PF03981">
    <property type="entry name" value="Ubiq_cyt_C_chap"/>
    <property type="match status" value="1"/>
</dbReference>
<evidence type="ECO:0000259" key="2">
    <source>
        <dbReference type="Pfam" id="PF03981"/>
    </source>
</evidence>
<proteinExistence type="inferred from homology"/>
<organism evidence="3 4">
    <name type="scientific">Sphingomonas japonica</name>
    <dbReference type="NCBI Taxonomy" id="511662"/>
    <lineage>
        <taxon>Bacteria</taxon>
        <taxon>Pseudomonadati</taxon>
        <taxon>Pseudomonadota</taxon>
        <taxon>Alphaproteobacteria</taxon>
        <taxon>Sphingomonadales</taxon>
        <taxon>Sphingomonadaceae</taxon>
        <taxon>Sphingomonas</taxon>
    </lineage>
</organism>
<evidence type="ECO:0000256" key="1">
    <source>
        <dbReference type="ARBA" id="ARBA00006436"/>
    </source>
</evidence>
<name>A0ABX0U031_9SPHN</name>
<dbReference type="Proteomes" id="UP000788153">
    <property type="component" value="Unassembled WGS sequence"/>
</dbReference>
<evidence type="ECO:0000313" key="4">
    <source>
        <dbReference type="Proteomes" id="UP000788153"/>
    </source>
</evidence>
<accession>A0ABX0U031</accession>
<dbReference type="RefSeq" id="WP_140231547.1">
    <property type="nucleotide sequence ID" value="NZ_BAAAEV010000002.1"/>
</dbReference>
<gene>
    <name evidence="3" type="ORF">FHT01_001472</name>
</gene>
<comment type="similarity">
    <text evidence="1">Belongs to the UPF0174 family.</text>
</comment>
<keyword evidence="4" id="KW-1185">Reference proteome</keyword>